<protein>
    <recommendedName>
        <fullName evidence="2">DUF7134 domain-containing protein</fullName>
    </recommendedName>
</protein>
<reference evidence="3 4" key="1">
    <citation type="submission" date="2020-07" db="EMBL/GenBank/DDBJ databases">
        <title>Sequencing the genomes of 1000 actinobacteria strains.</title>
        <authorList>
            <person name="Klenk H.-P."/>
        </authorList>
    </citation>
    <scope>NUCLEOTIDE SEQUENCE [LARGE SCALE GENOMIC DNA]</scope>
    <source>
        <strain evidence="3 4">DSM 44442</strain>
    </source>
</reference>
<organism evidence="3 4">
    <name type="scientific">Nocardiopsis aegyptia</name>
    <dbReference type="NCBI Taxonomy" id="220378"/>
    <lineage>
        <taxon>Bacteria</taxon>
        <taxon>Bacillati</taxon>
        <taxon>Actinomycetota</taxon>
        <taxon>Actinomycetes</taxon>
        <taxon>Streptosporangiales</taxon>
        <taxon>Nocardiopsidaceae</taxon>
        <taxon>Nocardiopsis</taxon>
    </lineage>
</organism>
<keyword evidence="1" id="KW-0472">Membrane</keyword>
<feature type="domain" description="DUF7134" evidence="2">
    <location>
        <begin position="16"/>
        <end position="179"/>
    </location>
</feature>
<dbReference type="EMBL" id="JACCFS010000001">
    <property type="protein sequence ID" value="NYJ36744.1"/>
    <property type="molecule type" value="Genomic_DNA"/>
</dbReference>
<feature type="transmembrane region" description="Helical" evidence="1">
    <location>
        <begin position="53"/>
        <end position="74"/>
    </location>
</feature>
<feature type="transmembrane region" description="Helical" evidence="1">
    <location>
        <begin position="123"/>
        <end position="141"/>
    </location>
</feature>
<evidence type="ECO:0000256" key="1">
    <source>
        <dbReference type="SAM" id="Phobius"/>
    </source>
</evidence>
<dbReference type="InterPro" id="IPR055558">
    <property type="entry name" value="DUF7134"/>
</dbReference>
<sequence length="201" mass="20830">MPPTPRPHPSAEPGTRRARALDAGIAALVLLVEIAATYGSLTGPPLDPVDGWTLARPTDAVAFAAVAVGCAALYWRRTRPVPALVVATAAYALFLLRDYELGLFLAPMVALYSVAALGRSGPAALASGSVAVAASLLWVRARTEALTDPGTALLAWVAFGTVIVVFLAGSFVAGELVRCHRLLSPRANTRTGAPTAPRPAR</sequence>
<evidence type="ECO:0000259" key="2">
    <source>
        <dbReference type="Pfam" id="PF23539"/>
    </source>
</evidence>
<keyword evidence="1" id="KW-1133">Transmembrane helix</keyword>
<accession>A0A7Z0ERD2</accession>
<gene>
    <name evidence="3" type="ORF">HNR10_004625</name>
</gene>
<feature type="transmembrane region" description="Helical" evidence="1">
    <location>
        <begin position="20"/>
        <end position="41"/>
    </location>
</feature>
<keyword evidence="1" id="KW-0812">Transmembrane</keyword>
<comment type="caution">
    <text evidence="3">The sequence shown here is derived from an EMBL/GenBank/DDBJ whole genome shotgun (WGS) entry which is preliminary data.</text>
</comment>
<dbReference type="Proteomes" id="UP000572051">
    <property type="component" value="Unassembled WGS sequence"/>
</dbReference>
<dbReference type="RefSeq" id="WP_179826883.1">
    <property type="nucleotide sequence ID" value="NZ_JACCFS010000001.1"/>
</dbReference>
<name>A0A7Z0ERD2_9ACTN</name>
<feature type="transmembrane region" description="Helical" evidence="1">
    <location>
        <begin position="81"/>
        <end position="96"/>
    </location>
</feature>
<evidence type="ECO:0000313" key="3">
    <source>
        <dbReference type="EMBL" id="NYJ36744.1"/>
    </source>
</evidence>
<proteinExistence type="predicted"/>
<evidence type="ECO:0000313" key="4">
    <source>
        <dbReference type="Proteomes" id="UP000572051"/>
    </source>
</evidence>
<dbReference type="AlphaFoldDB" id="A0A7Z0ERD2"/>
<keyword evidence="4" id="KW-1185">Reference proteome</keyword>
<dbReference type="Pfam" id="PF23539">
    <property type="entry name" value="DUF7134"/>
    <property type="match status" value="1"/>
</dbReference>
<feature type="transmembrane region" description="Helical" evidence="1">
    <location>
        <begin position="153"/>
        <end position="177"/>
    </location>
</feature>